<sequence>MARSILCSLRVLARGIAWFPTETVARASRSRGVRCFPLLVGLSYVSSNLDGWVATTTWEPTGYSHVQSNKPPW</sequence>
<organism evidence="2 3">
    <name type="scientific">Verticillium longisporum</name>
    <name type="common">Verticillium dahliae var. longisporum</name>
    <dbReference type="NCBI Taxonomy" id="100787"/>
    <lineage>
        <taxon>Eukaryota</taxon>
        <taxon>Fungi</taxon>
        <taxon>Dikarya</taxon>
        <taxon>Ascomycota</taxon>
        <taxon>Pezizomycotina</taxon>
        <taxon>Sordariomycetes</taxon>
        <taxon>Hypocreomycetidae</taxon>
        <taxon>Glomerellales</taxon>
        <taxon>Plectosphaerellaceae</taxon>
        <taxon>Verticillium</taxon>
    </lineage>
</organism>
<feature type="signal peptide" evidence="1">
    <location>
        <begin position="1"/>
        <end position="17"/>
    </location>
</feature>
<evidence type="ECO:0000313" key="2">
    <source>
        <dbReference type="EMBL" id="KAG7137537.1"/>
    </source>
</evidence>
<proteinExistence type="predicted"/>
<dbReference type="Proteomes" id="UP000689129">
    <property type="component" value="Unassembled WGS sequence"/>
</dbReference>
<feature type="chain" id="PRO_5034034435" description="Secreted protein" evidence="1">
    <location>
        <begin position="18"/>
        <end position="73"/>
    </location>
</feature>
<reference evidence="2" key="1">
    <citation type="journal article" date="2021" name="Mol. Plant Pathol.">
        <title>A 20-kb lineage-specific genomic region tames virulence in pathogenic amphidiploid Verticillium longisporum.</title>
        <authorList>
            <person name="Harting R."/>
            <person name="Starke J."/>
            <person name="Kusch H."/>
            <person name="Poggeler S."/>
            <person name="Maurus I."/>
            <person name="Schluter R."/>
            <person name="Landesfeind M."/>
            <person name="Bulla I."/>
            <person name="Nowrousian M."/>
            <person name="de Jonge R."/>
            <person name="Stahlhut G."/>
            <person name="Hoff K.J."/>
            <person name="Asshauer K.P."/>
            <person name="Thurmer A."/>
            <person name="Stanke M."/>
            <person name="Daniel R."/>
            <person name="Morgenstern B."/>
            <person name="Thomma B.P.H.J."/>
            <person name="Kronstad J.W."/>
            <person name="Braus-Stromeyer S.A."/>
            <person name="Braus G.H."/>
        </authorList>
    </citation>
    <scope>NUCLEOTIDE SEQUENCE</scope>
    <source>
        <strain evidence="2">Vl32</strain>
    </source>
</reference>
<evidence type="ECO:0000256" key="1">
    <source>
        <dbReference type="SAM" id="SignalP"/>
    </source>
</evidence>
<accession>A0A8I3ASP7</accession>
<protein>
    <recommendedName>
        <fullName evidence="4">Secreted protein</fullName>
    </recommendedName>
</protein>
<comment type="caution">
    <text evidence="2">The sequence shown here is derived from an EMBL/GenBank/DDBJ whole genome shotgun (WGS) entry which is preliminary data.</text>
</comment>
<evidence type="ECO:0000313" key="3">
    <source>
        <dbReference type="Proteomes" id="UP000689129"/>
    </source>
</evidence>
<dbReference type="AlphaFoldDB" id="A0A8I3ASP7"/>
<dbReference type="EMBL" id="JAEMWZ010000086">
    <property type="protein sequence ID" value="KAG7137537.1"/>
    <property type="molecule type" value="Genomic_DNA"/>
</dbReference>
<gene>
    <name evidence="2" type="ORF">HYQ45_005201</name>
</gene>
<name>A0A8I3ASP7_VERLO</name>
<evidence type="ECO:0008006" key="4">
    <source>
        <dbReference type="Google" id="ProtNLM"/>
    </source>
</evidence>
<keyword evidence="1" id="KW-0732">Signal</keyword>